<reference evidence="3" key="1">
    <citation type="submission" date="2020-03" db="EMBL/GenBank/DDBJ databases">
        <title>Studies in the Genomics of Life Span.</title>
        <authorList>
            <person name="Glass D."/>
        </authorList>
    </citation>
    <scope>NUCLEOTIDE SEQUENCE</scope>
    <source>
        <strain evidence="3">LTLLF</strain>
        <tissue evidence="3">Muscle</tissue>
    </source>
</reference>
<evidence type="ECO:0000313" key="4">
    <source>
        <dbReference type="Proteomes" id="UP000710432"/>
    </source>
</evidence>
<dbReference type="EMBL" id="JAATJU010023282">
    <property type="protein sequence ID" value="KAH0508286.1"/>
    <property type="molecule type" value="Genomic_DNA"/>
</dbReference>
<evidence type="ECO:0000313" key="3">
    <source>
        <dbReference type="EMBL" id="KAH0508286.1"/>
    </source>
</evidence>
<dbReference type="AlphaFoldDB" id="A0A8J6G8D0"/>
<dbReference type="InterPro" id="IPR015753">
    <property type="entry name" value="LRRC37"/>
</dbReference>
<feature type="compositionally biased region" description="Polar residues" evidence="1">
    <location>
        <begin position="15"/>
        <end position="27"/>
    </location>
</feature>
<sequence length="201" mass="22225">MEPFLHEEKPPAQASGPSGESQFQSQLEVPAQALEYAEELKPSATEQEQAAQSPEHHEATGLPPGHYQAQHSSLSYVTGQLTDLEIKVTENPVAAMGTVYHETTASEEVELSKQQGVLYQSPEPILHHKPLRQQEDTTGISQISEEGKPFPAQQETSEQMLELPDEELPGYHELVKGSQPNLKNFLRNRIQVSRGAQLGLQ</sequence>
<protein>
    <submittedName>
        <fullName evidence="3">Leucine-rich repeat-containing protein 37A2</fullName>
    </submittedName>
</protein>
<dbReference type="Proteomes" id="UP000710432">
    <property type="component" value="Unassembled WGS sequence"/>
</dbReference>
<comment type="caution">
    <text evidence="3">The sequence shown here is derived from an EMBL/GenBank/DDBJ whole genome shotgun (WGS) entry which is preliminary data.</text>
</comment>
<dbReference type="Pfam" id="PF15779">
    <property type="entry name" value="LRRC37"/>
    <property type="match status" value="1"/>
</dbReference>
<dbReference type="PANTHER" id="PTHR23045:SF9">
    <property type="entry name" value="LEUCINE RICH REPEAT CONTAINING 37A-RELATED"/>
    <property type="match status" value="1"/>
</dbReference>
<feature type="domain" description="Leucine-rich repeat-containing protein 37 N-terminal" evidence="2">
    <location>
        <begin position="42"/>
        <end position="89"/>
    </location>
</feature>
<proteinExistence type="predicted"/>
<evidence type="ECO:0000256" key="1">
    <source>
        <dbReference type="SAM" id="MobiDB-lite"/>
    </source>
</evidence>
<name>A0A8J6G8D0_MICOH</name>
<feature type="region of interest" description="Disordered" evidence="1">
    <location>
        <begin position="1"/>
        <end position="74"/>
    </location>
</feature>
<feature type="region of interest" description="Disordered" evidence="1">
    <location>
        <begin position="125"/>
        <end position="159"/>
    </location>
</feature>
<dbReference type="PANTHER" id="PTHR23045">
    <property type="entry name" value="LEUCINE-RICH REPEAT-CONTAINING PROTEIN 37A"/>
    <property type="match status" value="1"/>
</dbReference>
<gene>
    <name evidence="3" type="ORF">LTLLF_166345</name>
</gene>
<feature type="compositionally biased region" description="Basic and acidic residues" evidence="1">
    <location>
        <begin position="1"/>
        <end position="10"/>
    </location>
</feature>
<evidence type="ECO:0000259" key="2">
    <source>
        <dbReference type="Pfam" id="PF15779"/>
    </source>
</evidence>
<organism evidence="3 4">
    <name type="scientific">Microtus ochrogaster</name>
    <name type="common">Prairie vole</name>
    <dbReference type="NCBI Taxonomy" id="79684"/>
    <lineage>
        <taxon>Eukaryota</taxon>
        <taxon>Metazoa</taxon>
        <taxon>Chordata</taxon>
        <taxon>Craniata</taxon>
        <taxon>Vertebrata</taxon>
        <taxon>Euteleostomi</taxon>
        <taxon>Mammalia</taxon>
        <taxon>Eutheria</taxon>
        <taxon>Euarchontoglires</taxon>
        <taxon>Glires</taxon>
        <taxon>Rodentia</taxon>
        <taxon>Myomorpha</taxon>
        <taxon>Muroidea</taxon>
        <taxon>Cricetidae</taxon>
        <taxon>Arvicolinae</taxon>
        <taxon>Microtus</taxon>
    </lineage>
</organism>
<dbReference type="InterPro" id="IPR032754">
    <property type="entry name" value="LRRC37_N"/>
</dbReference>
<accession>A0A8J6G8D0</accession>